<dbReference type="EMBL" id="CP112998">
    <property type="protein sequence ID" value="WAC13287.1"/>
    <property type="molecule type" value="Genomic_DNA"/>
</dbReference>
<accession>A0A9E8NFE5</accession>
<reference evidence="3" key="1">
    <citation type="submission" date="2022-11" db="EMBL/GenBank/DDBJ databases">
        <title>Dyadobacter pollutisoli sp. nov., isolated from plastic dumped soil.</title>
        <authorList>
            <person name="Kim J.M."/>
            <person name="Kim K.R."/>
            <person name="Lee J.K."/>
            <person name="Hao L."/>
            <person name="Jeon C.O."/>
        </authorList>
    </citation>
    <scope>NUCLEOTIDE SEQUENCE</scope>
    <source>
        <strain evidence="3">U1</strain>
    </source>
</reference>
<dbReference type="InterPro" id="IPR050807">
    <property type="entry name" value="TransReg_Diox_bact_type"/>
</dbReference>
<gene>
    <name evidence="3" type="ORF">ON006_04840</name>
</gene>
<protein>
    <submittedName>
        <fullName evidence="3">Helix-turn-helix domain-containing protein</fullName>
    </submittedName>
</protein>
<dbReference type="Gene3D" id="1.10.260.40">
    <property type="entry name" value="lambda repressor-like DNA-binding domains"/>
    <property type="match status" value="1"/>
</dbReference>
<dbReference type="Proteomes" id="UP001164653">
    <property type="component" value="Chromosome"/>
</dbReference>
<dbReference type="InterPro" id="IPR010982">
    <property type="entry name" value="Lambda_DNA-bd_dom_sf"/>
</dbReference>
<sequence>MHIKFGEKEIIGKIIQSRRKSRKIIQEELADIAGVSPRTLRDIEKGVANPELETLLRICKVLGMEIKLEVIR</sequence>
<dbReference type="GO" id="GO:0005829">
    <property type="term" value="C:cytosol"/>
    <property type="evidence" value="ECO:0007669"/>
    <property type="project" value="TreeGrafter"/>
</dbReference>
<evidence type="ECO:0000256" key="1">
    <source>
        <dbReference type="ARBA" id="ARBA00023125"/>
    </source>
</evidence>
<dbReference type="KEGG" id="dpf:ON006_04840"/>
<evidence type="ECO:0000313" key="4">
    <source>
        <dbReference type="Proteomes" id="UP001164653"/>
    </source>
</evidence>
<dbReference type="SUPFAM" id="SSF47413">
    <property type="entry name" value="lambda repressor-like DNA-binding domains"/>
    <property type="match status" value="1"/>
</dbReference>
<keyword evidence="1" id="KW-0238">DNA-binding</keyword>
<evidence type="ECO:0000259" key="2">
    <source>
        <dbReference type="PROSITE" id="PS50943"/>
    </source>
</evidence>
<name>A0A9E8NFE5_9BACT</name>
<dbReference type="InterPro" id="IPR001387">
    <property type="entry name" value="Cro/C1-type_HTH"/>
</dbReference>
<proteinExistence type="predicted"/>
<organism evidence="3 4">
    <name type="scientific">Dyadobacter pollutisoli</name>
    <dbReference type="NCBI Taxonomy" id="2910158"/>
    <lineage>
        <taxon>Bacteria</taxon>
        <taxon>Pseudomonadati</taxon>
        <taxon>Bacteroidota</taxon>
        <taxon>Cytophagia</taxon>
        <taxon>Cytophagales</taxon>
        <taxon>Spirosomataceae</taxon>
        <taxon>Dyadobacter</taxon>
    </lineage>
</organism>
<evidence type="ECO:0000313" key="3">
    <source>
        <dbReference type="EMBL" id="WAC13287.1"/>
    </source>
</evidence>
<dbReference type="RefSeq" id="WP_244819600.1">
    <property type="nucleotide sequence ID" value="NZ_CP112998.1"/>
</dbReference>
<dbReference type="GO" id="GO:0003700">
    <property type="term" value="F:DNA-binding transcription factor activity"/>
    <property type="evidence" value="ECO:0007669"/>
    <property type="project" value="TreeGrafter"/>
</dbReference>
<dbReference type="GO" id="GO:0003677">
    <property type="term" value="F:DNA binding"/>
    <property type="evidence" value="ECO:0007669"/>
    <property type="project" value="UniProtKB-KW"/>
</dbReference>
<dbReference type="SMART" id="SM00530">
    <property type="entry name" value="HTH_XRE"/>
    <property type="match status" value="1"/>
</dbReference>
<dbReference type="PROSITE" id="PS50943">
    <property type="entry name" value="HTH_CROC1"/>
    <property type="match status" value="1"/>
</dbReference>
<dbReference type="PANTHER" id="PTHR46797">
    <property type="entry name" value="HTH-TYPE TRANSCRIPTIONAL REGULATOR"/>
    <property type="match status" value="1"/>
</dbReference>
<dbReference type="PANTHER" id="PTHR46797:SF19">
    <property type="entry name" value="BLL2473 PROTEIN"/>
    <property type="match status" value="1"/>
</dbReference>
<dbReference type="CDD" id="cd00093">
    <property type="entry name" value="HTH_XRE"/>
    <property type="match status" value="1"/>
</dbReference>
<keyword evidence="4" id="KW-1185">Reference proteome</keyword>
<dbReference type="Pfam" id="PF01381">
    <property type="entry name" value="HTH_3"/>
    <property type="match status" value="1"/>
</dbReference>
<dbReference type="AlphaFoldDB" id="A0A9E8NFE5"/>
<feature type="domain" description="HTH cro/C1-type" evidence="2">
    <location>
        <begin position="15"/>
        <end position="71"/>
    </location>
</feature>